<name>A0A6A7AV53_9PLEO</name>
<evidence type="ECO:0000313" key="2">
    <source>
        <dbReference type="EMBL" id="KAF2846079.1"/>
    </source>
</evidence>
<gene>
    <name evidence="2" type="ORF">T440DRAFT_472084</name>
</gene>
<proteinExistence type="predicted"/>
<keyword evidence="3" id="KW-1185">Reference proteome</keyword>
<dbReference type="Proteomes" id="UP000799423">
    <property type="component" value="Unassembled WGS sequence"/>
</dbReference>
<sequence length="113" mass="12731">MICITVQRTLDRPRSHPAGISCITNKNLTKHHTCGSFVSTSRTTLVCFIGTISALHWAPFDPIGHTLTSLPRFRRAPYPQINEKPRNEAVTASLGIPWTRYNNPNRRLGPRKP</sequence>
<protein>
    <submittedName>
        <fullName evidence="2">Uncharacterized protein</fullName>
    </submittedName>
</protein>
<evidence type="ECO:0000313" key="3">
    <source>
        <dbReference type="Proteomes" id="UP000799423"/>
    </source>
</evidence>
<reference evidence="2" key="1">
    <citation type="submission" date="2020-01" db="EMBL/GenBank/DDBJ databases">
        <authorList>
            <consortium name="DOE Joint Genome Institute"/>
            <person name="Haridas S."/>
            <person name="Albert R."/>
            <person name="Binder M."/>
            <person name="Bloem J."/>
            <person name="Labutti K."/>
            <person name="Salamov A."/>
            <person name="Andreopoulos B."/>
            <person name="Baker S.E."/>
            <person name="Barry K."/>
            <person name="Bills G."/>
            <person name="Bluhm B.H."/>
            <person name="Cannon C."/>
            <person name="Castanera R."/>
            <person name="Culley D.E."/>
            <person name="Daum C."/>
            <person name="Ezra D."/>
            <person name="Gonzalez J.B."/>
            <person name="Henrissat B."/>
            <person name="Kuo A."/>
            <person name="Liang C."/>
            <person name="Lipzen A."/>
            <person name="Lutzoni F."/>
            <person name="Magnuson J."/>
            <person name="Mondo S."/>
            <person name="Nolan M."/>
            <person name="Ohm R."/>
            <person name="Pangilinan J."/>
            <person name="Park H.-J."/>
            <person name="Ramirez L."/>
            <person name="Alfaro M."/>
            <person name="Sun H."/>
            <person name="Tritt A."/>
            <person name="Yoshinaga Y."/>
            <person name="Zwiers L.-H."/>
            <person name="Turgeon B.G."/>
            <person name="Goodwin S.B."/>
            <person name="Spatafora J.W."/>
            <person name="Crous P.W."/>
            <person name="Grigoriev I.V."/>
        </authorList>
    </citation>
    <scope>NUCLEOTIDE SEQUENCE</scope>
    <source>
        <strain evidence="2">IPT5</strain>
    </source>
</reference>
<dbReference type="EMBL" id="MU006338">
    <property type="protein sequence ID" value="KAF2846079.1"/>
    <property type="molecule type" value="Genomic_DNA"/>
</dbReference>
<organism evidence="2 3">
    <name type="scientific">Plenodomus tracheiphilus IPT5</name>
    <dbReference type="NCBI Taxonomy" id="1408161"/>
    <lineage>
        <taxon>Eukaryota</taxon>
        <taxon>Fungi</taxon>
        <taxon>Dikarya</taxon>
        <taxon>Ascomycota</taxon>
        <taxon>Pezizomycotina</taxon>
        <taxon>Dothideomycetes</taxon>
        <taxon>Pleosporomycetidae</taxon>
        <taxon>Pleosporales</taxon>
        <taxon>Pleosporineae</taxon>
        <taxon>Leptosphaeriaceae</taxon>
        <taxon>Plenodomus</taxon>
    </lineage>
</organism>
<evidence type="ECO:0000256" key="1">
    <source>
        <dbReference type="SAM" id="MobiDB-lite"/>
    </source>
</evidence>
<accession>A0A6A7AV53</accession>
<dbReference type="AlphaFoldDB" id="A0A6A7AV53"/>
<feature type="region of interest" description="Disordered" evidence="1">
    <location>
        <begin position="78"/>
        <end position="113"/>
    </location>
</feature>